<organism evidence="1 2">
    <name type="scientific">Trichonephila clavata</name>
    <name type="common">Joro spider</name>
    <name type="synonym">Nephila clavata</name>
    <dbReference type="NCBI Taxonomy" id="2740835"/>
    <lineage>
        <taxon>Eukaryota</taxon>
        <taxon>Metazoa</taxon>
        <taxon>Ecdysozoa</taxon>
        <taxon>Arthropoda</taxon>
        <taxon>Chelicerata</taxon>
        <taxon>Arachnida</taxon>
        <taxon>Araneae</taxon>
        <taxon>Araneomorphae</taxon>
        <taxon>Entelegynae</taxon>
        <taxon>Araneoidea</taxon>
        <taxon>Nephilidae</taxon>
        <taxon>Trichonephila</taxon>
    </lineage>
</organism>
<gene>
    <name evidence="1" type="ORF">TNCT_524761</name>
</gene>
<comment type="caution">
    <text evidence="1">The sequence shown here is derived from an EMBL/GenBank/DDBJ whole genome shotgun (WGS) entry which is preliminary data.</text>
</comment>
<protein>
    <submittedName>
        <fullName evidence="1">Uncharacterized protein</fullName>
    </submittedName>
</protein>
<keyword evidence="2" id="KW-1185">Reference proteome</keyword>
<proteinExistence type="predicted"/>
<reference evidence="1" key="1">
    <citation type="submission" date="2020-07" db="EMBL/GenBank/DDBJ databases">
        <title>Multicomponent nature underlies the extraordinary mechanical properties of spider dragline silk.</title>
        <authorList>
            <person name="Kono N."/>
            <person name="Nakamura H."/>
            <person name="Mori M."/>
            <person name="Yoshida Y."/>
            <person name="Ohtoshi R."/>
            <person name="Malay A.D."/>
            <person name="Moran D.A.P."/>
            <person name="Tomita M."/>
            <person name="Numata K."/>
            <person name="Arakawa K."/>
        </authorList>
    </citation>
    <scope>NUCLEOTIDE SEQUENCE</scope>
</reference>
<dbReference type="EMBL" id="BMAO01021894">
    <property type="protein sequence ID" value="GFQ78198.1"/>
    <property type="molecule type" value="Genomic_DNA"/>
</dbReference>
<evidence type="ECO:0000313" key="2">
    <source>
        <dbReference type="Proteomes" id="UP000887116"/>
    </source>
</evidence>
<evidence type="ECO:0000313" key="1">
    <source>
        <dbReference type="EMBL" id="GFQ78198.1"/>
    </source>
</evidence>
<dbReference type="Proteomes" id="UP000887116">
    <property type="component" value="Unassembled WGS sequence"/>
</dbReference>
<sequence length="161" mass="18103">MKNTIVLSSNSFADFKRSASTQVNLSCHSVPKAKEKVYSTALVQASFGKPYSGQKTKFAIEELSVGVLFKKENSFHHFRCFSHACFGESLSNFDQLKVLLSFVESTSLFDFFFIFKPQIQIQDVQVSVLHRVALHPHLHWLPSGLLLCGMVRALLPPRGLL</sequence>
<dbReference type="AlphaFoldDB" id="A0A8X6KPM8"/>
<name>A0A8X6KPM8_TRICU</name>
<accession>A0A8X6KPM8</accession>